<dbReference type="AlphaFoldDB" id="A0A840FWM0"/>
<dbReference type="RefSeq" id="WP_153114860.1">
    <property type="nucleotide sequence ID" value="NZ_JACIGE010000001.1"/>
</dbReference>
<keyword evidence="2" id="KW-1185">Reference proteome</keyword>
<accession>A0A840FWM0</accession>
<gene>
    <name evidence="1" type="ORF">GGD90_000513</name>
</gene>
<protein>
    <submittedName>
        <fullName evidence="1">Uncharacterized protein</fullName>
    </submittedName>
</protein>
<proteinExistence type="predicted"/>
<evidence type="ECO:0000313" key="1">
    <source>
        <dbReference type="EMBL" id="MBB4246164.1"/>
    </source>
</evidence>
<dbReference type="EMBL" id="JACIGE010000001">
    <property type="protein sequence ID" value="MBB4246164.1"/>
    <property type="molecule type" value="Genomic_DNA"/>
</dbReference>
<organism evidence="1 2">
    <name type="scientific">Rhodocyclus tenuis</name>
    <name type="common">Rhodospirillum tenue</name>
    <dbReference type="NCBI Taxonomy" id="1066"/>
    <lineage>
        <taxon>Bacteria</taxon>
        <taxon>Pseudomonadati</taxon>
        <taxon>Pseudomonadota</taxon>
        <taxon>Betaproteobacteria</taxon>
        <taxon>Rhodocyclales</taxon>
        <taxon>Rhodocyclaceae</taxon>
        <taxon>Rhodocyclus</taxon>
    </lineage>
</organism>
<comment type="caution">
    <text evidence="1">The sequence shown here is derived from an EMBL/GenBank/DDBJ whole genome shotgun (WGS) entry which is preliminary data.</text>
</comment>
<reference evidence="1 2" key="1">
    <citation type="submission" date="2020-08" db="EMBL/GenBank/DDBJ databases">
        <title>Genome sequencing of Purple Non-Sulfur Bacteria from various extreme environments.</title>
        <authorList>
            <person name="Mayer M."/>
        </authorList>
    </citation>
    <scope>NUCLEOTIDE SEQUENCE [LARGE SCALE GENOMIC DNA]</scope>
    <source>
        <strain evidence="1 2">2761</strain>
    </source>
</reference>
<name>A0A840FWM0_RHOTE</name>
<dbReference type="Proteomes" id="UP000587070">
    <property type="component" value="Unassembled WGS sequence"/>
</dbReference>
<sequence length="87" mass="9650">MLDRIKKVVQNPAQCLEKTRFLPHSRRPDAAVWLIPAGAAEWSFRPQTVFRVSGKRIDLLAKTAGAKAIGRRQTDLPESIAGARTGR</sequence>
<evidence type="ECO:0000313" key="2">
    <source>
        <dbReference type="Proteomes" id="UP000587070"/>
    </source>
</evidence>